<name>A0ACB8TM59_9APHY</name>
<gene>
    <name evidence="1" type="ORF">BDY19DRAFT_866896</name>
</gene>
<comment type="caution">
    <text evidence="1">The sequence shown here is derived from an EMBL/GenBank/DDBJ whole genome shotgun (WGS) entry which is preliminary data.</text>
</comment>
<accession>A0ACB8TM59</accession>
<dbReference type="Proteomes" id="UP001055072">
    <property type="component" value="Unassembled WGS sequence"/>
</dbReference>
<feature type="non-terminal residue" evidence="1">
    <location>
        <position position="215"/>
    </location>
</feature>
<evidence type="ECO:0000313" key="1">
    <source>
        <dbReference type="EMBL" id="KAI0083062.1"/>
    </source>
</evidence>
<reference evidence="1" key="1">
    <citation type="journal article" date="2021" name="Environ. Microbiol.">
        <title>Gene family expansions and transcriptome signatures uncover fungal adaptations to wood decay.</title>
        <authorList>
            <person name="Hage H."/>
            <person name="Miyauchi S."/>
            <person name="Viragh M."/>
            <person name="Drula E."/>
            <person name="Min B."/>
            <person name="Chaduli D."/>
            <person name="Navarro D."/>
            <person name="Favel A."/>
            <person name="Norest M."/>
            <person name="Lesage-Meessen L."/>
            <person name="Balint B."/>
            <person name="Merenyi Z."/>
            <person name="de Eugenio L."/>
            <person name="Morin E."/>
            <person name="Martinez A.T."/>
            <person name="Baldrian P."/>
            <person name="Stursova M."/>
            <person name="Martinez M.J."/>
            <person name="Novotny C."/>
            <person name="Magnuson J.K."/>
            <person name="Spatafora J.W."/>
            <person name="Maurice S."/>
            <person name="Pangilinan J."/>
            <person name="Andreopoulos W."/>
            <person name="LaButti K."/>
            <person name="Hundley H."/>
            <person name="Na H."/>
            <person name="Kuo A."/>
            <person name="Barry K."/>
            <person name="Lipzen A."/>
            <person name="Henrissat B."/>
            <person name="Riley R."/>
            <person name="Ahrendt S."/>
            <person name="Nagy L.G."/>
            <person name="Grigoriev I.V."/>
            <person name="Martin F."/>
            <person name="Rosso M.N."/>
        </authorList>
    </citation>
    <scope>NUCLEOTIDE SEQUENCE</scope>
    <source>
        <strain evidence="1">CBS 384.51</strain>
    </source>
</reference>
<keyword evidence="2" id="KW-1185">Reference proteome</keyword>
<protein>
    <submittedName>
        <fullName evidence="1">Uncharacterized protein</fullName>
    </submittedName>
</protein>
<dbReference type="EMBL" id="MU275002">
    <property type="protein sequence ID" value="KAI0083062.1"/>
    <property type="molecule type" value="Genomic_DNA"/>
</dbReference>
<organism evidence="1 2">
    <name type="scientific">Irpex rosettiformis</name>
    <dbReference type="NCBI Taxonomy" id="378272"/>
    <lineage>
        <taxon>Eukaryota</taxon>
        <taxon>Fungi</taxon>
        <taxon>Dikarya</taxon>
        <taxon>Basidiomycota</taxon>
        <taxon>Agaricomycotina</taxon>
        <taxon>Agaricomycetes</taxon>
        <taxon>Polyporales</taxon>
        <taxon>Irpicaceae</taxon>
        <taxon>Irpex</taxon>
    </lineage>
</organism>
<sequence length="215" mass="24278">DFPGLVQTEREVFQTLLDGSLDIKEVEWRMWRSEMAVVDLLSFIRSSNLESKEVLEAKFERLVTQIHCSGEALRALGSTITAAVDRVMNVNAYVLGLLDSLTPQWFEVLFPSFNAHLANRLHEDFRWTPAASSLEAMESTLASILDIISRESITASNQRDELRGAFWTQLGGNRARLRDIEDRLSVLGGVSNYRTRALKHVHSTSEGVLQMQQDV</sequence>
<evidence type="ECO:0000313" key="2">
    <source>
        <dbReference type="Proteomes" id="UP001055072"/>
    </source>
</evidence>
<feature type="non-terminal residue" evidence="1">
    <location>
        <position position="1"/>
    </location>
</feature>
<proteinExistence type="predicted"/>